<sequence length="168" mass="18918">MALDNLISVTFSSEELKKISDSLAEIEAVLKGKTFNLSPDERKQYGSIADRNKVWVDKCKTYMDSDPKLIPPTLDKAEFDRDYNARQAVDVPLKRMARIVQMLTDTKTLLDFDNYNASLACYNYVKFLASQNEAGATSVFQDLKKHFSNKTKSTDETNATPSEPSTEA</sequence>
<evidence type="ECO:0000313" key="2">
    <source>
        <dbReference type="EMBL" id="GJM53506.1"/>
    </source>
</evidence>
<gene>
    <name evidence="1" type="ORF">RCZ15_21560</name>
    <name evidence="2" type="ORF">RCZ16_18220</name>
</gene>
<comment type="caution">
    <text evidence="1">The sequence shown here is derived from an EMBL/GenBank/DDBJ whole genome shotgun (WGS) entry which is preliminary data.</text>
</comment>
<reference evidence="1 4" key="1">
    <citation type="submission" date="2021-11" db="EMBL/GenBank/DDBJ databases">
        <title>Draft genome sequence of Capnocytophaga sp. strain KC07075 isolated from cat oral cavity.</title>
        <authorList>
            <person name="Suzuki M."/>
            <person name="Imaoka K."/>
            <person name="Kimura M."/>
            <person name="Morikawa S."/>
            <person name="Maeda K."/>
        </authorList>
    </citation>
    <scope>NUCLEOTIDE SEQUENCE</scope>
    <source>
        <strain evidence="1">KC07075</strain>
        <strain evidence="2 4">KC07079</strain>
    </source>
</reference>
<evidence type="ECO:0000313" key="3">
    <source>
        <dbReference type="Proteomes" id="UP001207736"/>
    </source>
</evidence>
<evidence type="ECO:0000313" key="1">
    <source>
        <dbReference type="EMBL" id="GJM51183.1"/>
    </source>
</evidence>
<protein>
    <submittedName>
        <fullName evidence="1">Uncharacterized protein</fullName>
    </submittedName>
</protein>
<evidence type="ECO:0000313" key="4">
    <source>
        <dbReference type="Proteomes" id="UP001208692"/>
    </source>
</evidence>
<organism evidence="1 3">
    <name type="scientific">Capnocytophaga catalasegens</name>
    <dbReference type="NCBI Taxonomy" id="1004260"/>
    <lineage>
        <taxon>Bacteria</taxon>
        <taxon>Pseudomonadati</taxon>
        <taxon>Bacteroidota</taxon>
        <taxon>Flavobacteriia</taxon>
        <taxon>Flavobacteriales</taxon>
        <taxon>Flavobacteriaceae</taxon>
        <taxon>Capnocytophaga</taxon>
    </lineage>
</organism>
<dbReference type="RefSeq" id="WP_264845768.1">
    <property type="nucleotide sequence ID" value="NZ_BPMA01000014.1"/>
</dbReference>
<proteinExistence type="predicted"/>
<accession>A0AAV5B0K1</accession>
<name>A0AAV5B0K1_9FLAO</name>
<dbReference type="Proteomes" id="UP001208692">
    <property type="component" value="Unassembled WGS sequence"/>
</dbReference>
<dbReference type="EMBL" id="BQKB01000042">
    <property type="protein sequence ID" value="GJM53506.1"/>
    <property type="molecule type" value="Genomic_DNA"/>
</dbReference>
<keyword evidence="4" id="KW-1185">Reference proteome</keyword>
<dbReference type="Proteomes" id="UP001207736">
    <property type="component" value="Unassembled WGS sequence"/>
</dbReference>
<dbReference type="EMBL" id="BQKA01000042">
    <property type="protein sequence ID" value="GJM51183.1"/>
    <property type="molecule type" value="Genomic_DNA"/>
</dbReference>
<dbReference type="AlphaFoldDB" id="A0AAV5B0K1"/>